<dbReference type="AlphaFoldDB" id="A0A8S1DAZ0"/>
<dbReference type="GO" id="GO:0000175">
    <property type="term" value="F:3'-5'-RNA exonuclease activity"/>
    <property type="evidence" value="ECO:0007669"/>
    <property type="project" value="InterPro"/>
</dbReference>
<protein>
    <recommendedName>
        <fullName evidence="5">Exonuclease domain-containing protein</fullName>
    </recommendedName>
</protein>
<keyword evidence="2" id="KW-0378">Hydrolase</keyword>
<evidence type="ECO:0000256" key="3">
    <source>
        <dbReference type="ARBA" id="ARBA00022839"/>
    </source>
</evidence>
<dbReference type="Gene3D" id="1.10.720.30">
    <property type="entry name" value="SAP domain"/>
    <property type="match status" value="1"/>
</dbReference>
<dbReference type="Gene3D" id="3.30.420.10">
    <property type="entry name" value="Ribonuclease H-like superfamily/Ribonuclease H"/>
    <property type="match status" value="1"/>
</dbReference>
<evidence type="ECO:0000313" key="6">
    <source>
        <dbReference type="EMBL" id="CAB3380772.1"/>
    </source>
</evidence>
<evidence type="ECO:0000256" key="1">
    <source>
        <dbReference type="ARBA" id="ARBA00022722"/>
    </source>
</evidence>
<evidence type="ECO:0000256" key="4">
    <source>
        <dbReference type="SAM" id="MobiDB-lite"/>
    </source>
</evidence>
<evidence type="ECO:0000256" key="2">
    <source>
        <dbReference type="ARBA" id="ARBA00022801"/>
    </source>
</evidence>
<dbReference type="SUPFAM" id="SSF53098">
    <property type="entry name" value="Ribonuclease H-like"/>
    <property type="match status" value="1"/>
</dbReference>
<comment type="caution">
    <text evidence="6">The sequence shown here is derived from an EMBL/GenBank/DDBJ whole genome shotgun (WGS) entry which is preliminary data.</text>
</comment>
<proteinExistence type="predicted"/>
<dbReference type="GO" id="GO:0003676">
    <property type="term" value="F:nucleic acid binding"/>
    <property type="evidence" value="ECO:0007669"/>
    <property type="project" value="InterPro"/>
</dbReference>
<dbReference type="PANTHER" id="PTHR23044:SF61">
    <property type="entry name" value="3'-5' EXORIBONUCLEASE 1-RELATED"/>
    <property type="match status" value="1"/>
</dbReference>
<sequence length="291" mass="33197">MATCIEEPASNGGTQNANFKGDPFASKIDHKKVARVNHEINNLNMQEVKLRLQHRGGDDNGSVEVLRKRLKNLMVPNNKVDNRSQLLYYVVIDFEATCEEEKCNNYPHEIIEFPALLIDTKKREIVDQFHMYCKPEVNPKLSEFCTKLTGISQERVDTAEPFHVVLSKFHDWLLSHKLVGNKRKTNFAFVTDGPSDFSKFFIGNCKLANVPLPPYCRKYINIQRAFSAHYRCKKPSLSGMLEHLALKFEGRPHVGIDDAKNIARILLVLISEQAALLPNERYSASGNVYHI</sequence>
<keyword evidence="7" id="KW-1185">Reference proteome</keyword>
<dbReference type="Proteomes" id="UP000494165">
    <property type="component" value="Unassembled WGS sequence"/>
</dbReference>
<dbReference type="Pfam" id="PF00929">
    <property type="entry name" value="RNase_T"/>
    <property type="match status" value="1"/>
</dbReference>
<feature type="region of interest" description="Disordered" evidence="4">
    <location>
        <begin position="1"/>
        <end position="21"/>
    </location>
</feature>
<dbReference type="InterPro" id="IPR013520">
    <property type="entry name" value="Ribonucl_H"/>
</dbReference>
<dbReference type="InterPro" id="IPR051274">
    <property type="entry name" value="3-5_Exoribonuclease"/>
</dbReference>
<accession>A0A8S1DAZ0</accession>
<keyword evidence="3" id="KW-0269">Exonuclease</keyword>
<gene>
    <name evidence="6" type="ORF">CLODIP_2_CD16262</name>
</gene>
<keyword evidence="1" id="KW-0540">Nuclease</keyword>
<dbReference type="EMBL" id="CADEPI010000216">
    <property type="protein sequence ID" value="CAB3380772.1"/>
    <property type="molecule type" value="Genomic_DNA"/>
</dbReference>
<evidence type="ECO:0000313" key="7">
    <source>
        <dbReference type="Proteomes" id="UP000494165"/>
    </source>
</evidence>
<feature type="domain" description="Exonuclease" evidence="5">
    <location>
        <begin position="88"/>
        <end position="275"/>
    </location>
</feature>
<dbReference type="InterPro" id="IPR047201">
    <property type="entry name" value="ERI-1_3'hExo-like"/>
</dbReference>
<dbReference type="OrthoDB" id="448399at2759"/>
<dbReference type="InterPro" id="IPR012337">
    <property type="entry name" value="RNaseH-like_sf"/>
</dbReference>
<dbReference type="InterPro" id="IPR036361">
    <property type="entry name" value="SAP_dom_sf"/>
</dbReference>
<reference evidence="6 7" key="1">
    <citation type="submission" date="2020-04" db="EMBL/GenBank/DDBJ databases">
        <authorList>
            <person name="Alioto T."/>
            <person name="Alioto T."/>
            <person name="Gomez Garrido J."/>
        </authorList>
    </citation>
    <scope>NUCLEOTIDE SEQUENCE [LARGE SCALE GENOMIC DNA]</scope>
</reference>
<dbReference type="SMART" id="SM00479">
    <property type="entry name" value="EXOIII"/>
    <property type="match status" value="1"/>
</dbReference>
<dbReference type="CDD" id="cd06133">
    <property type="entry name" value="ERI-1_3'hExo_like"/>
    <property type="match status" value="1"/>
</dbReference>
<dbReference type="InterPro" id="IPR036397">
    <property type="entry name" value="RNaseH_sf"/>
</dbReference>
<evidence type="ECO:0000259" key="5">
    <source>
        <dbReference type="SMART" id="SM00479"/>
    </source>
</evidence>
<organism evidence="6 7">
    <name type="scientific">Cloeon dipterum</name>
    <dbReference type="NCBI Taxonomy" id="197152"/>
    <lineage>
        <taxon>Eukaryota</taxon>
        <taxon>Metazoa</taxon>
        <taxon>Ecdysozoa</taxon>
        <taxon>Arthropoda</taxon>
        <taxon>Hexapoda</taxon>
        <taxon>Insecta</taxon>
        <taxon>Pterygota</taxon>
        <taxon>Palaeoptera</taxon>
        <taxon>Ephemeroptera</taxon>
        <taxon>Pisciforma</taxon>
        <taxon>Baetidae</taxon>
        <taxon>Cloeon</taxon>
    </lineage>
</organism>
<dbReference type="PANTHER" id="PTHR23044">
    <property type="entry name" value="3'-5' EXONUCLEASE ERI1-RELATED"/>
    <property type="match status" value="1"/>
</dbReference>
<name>A0A8S1DAZ0_9INSE</name>